<keyword evidence="2" id="KW-1185">Reference proteome</keyword>
<accession>A0ACC0DQP6</accession>
<reference evidence="2" key="1">
    <citation type="journal article" date="2018" name="BMC Genomics">
        <title>Genomic insights into host adaptation between the wheat stripe rust pathogen (Puccinia striiformis f. sp. tritici) and the barley stripe rust pathogen (Puccinia striiformis f. sp. hordei).</title>
        <authorList>
            <person name="Xia C."/>
            <person name="Wang M."/>
            <person name="Yin C."/>
            <person name="Cornejo O.E."/>
            <person name="Hulbert S.H."/>
            <person name="Chen X."/>
        </authorList>
    </citation>
    <scope>NUCLEOTIDE SEQUENCE [LARGE SCALE GENOMIC DNA]</scope>
    <source>
        <strain evidence="2">93-210</strain>
    </source>
</reference>
<organism evidence="1 2">
    <name type="scientific">Puccinia striiformis f. sp. tritici</name>
    <dbReference type="NCBI Taxonomy" id="168172"/>
    <lineage>
        <taxon>Eukaryota</taxon>
        <taxon>Fungi</taxon>
        <taxon>Dikarya</taxon>
        <taxon>Basidiomycota</taxon>
        <taxon>Pucciniomycotina</taxon>
        <taxon>Pucciniomycetes</taxon>
        <taxon>Pucciniales</taxon>
        <taxon>Pucciniaceae</taxon>
        <taxon>Puccinia</taxon>
    </lineage>
</organism>
<name>A0ACC0DQP6_9BASI</name>
<protein>
    <submittedName>
        <fullName evidence="1">Uncharacterized protein</fullName>
    </submittedName>
</protein>
<evidence type="ECO:0000313" key="1">
    <source>
        <dbReference type="EMBL" id="KAI7936644.1"/>
    </source>
</evidence>
<proteinExistence type="predicted"/>
<evidence type="ECO:0000313" key="2">
    <source>
        <dbReference type="Proteomes" id="UP001060170"/>
    </source>
</evidence>
<dbReference type="Proteomes" id="UP001060170">
    <property type="component" value="Chromosome 17"/>
</dbReference>
<comment type="caution">
    <text evidence="1">The sequence shown here is derived from an EMBL/GenBank/DDBJ whole genome shotgun (WGS) entry which is preliminary data.</text>
</comment>
<sequence length="1565" mass="173148">MPRSSHSSLDTMPFHRVTTLLLLAVTVDHLGILHHYGASAAATPSIEGLVEGESGGVVASRAPLESNVRPSARGGVVLGTESEESERLDIGNRPVVDSSLEHTDGRTINDKPKENHPPDLSKPPPGRSLGDVTGKAKSSPSDRHLHAEMHVPPGASAAQYGPENISYPQTHYMEQPGGSSGHGYERYTQSHQPGGAGQFQNYGPINIPHEGVHLQPFEWRLQPFNYYQLTAVYQPVTQWGYVPVPINSNPNQVATPSASTPYEVTSVLPAGHARRPPENVFNSAQKGTKRLIPSELDQKKDSSRQRNSPYPARQASTERRPQRPMGKGASGISSRQVTPVILKRPSDKSLAKKIDSSIKSISKPDITGQERSLVGSGVEEPAGKIRGDSHLEISPNQPEVTQPAAEPRLSSPVMSGDHSGITSTEKMEISSPRNKAINPVTPSEAPDSHLVMSPDQPKAAQPAAESCSPVMSRDHSGVTSTGKIETRSPRNKAINPVVLSDAPDSHLLLSPDQPKAVQPAAESLLSSPAMSGGITSTGKIETRSPRNKAINPVTPSEAPDSHLLLSPDQPKAVQPAAESRLSSPVMFGDHSGVTSTGKIEISSPCNKAINPVTPSEAPDSHLLMSPDQPEAVQPAAESLLSSPAMPGGIASTGKMEISSPHKKAINPVTPRDVPSEGTTPSSSGAILSWAEASSERDSSSLAGSSKAKGSVSKSGSENEAANDPAASLEEALRRGKAQLLNGSPQDQMRFVESLSSRISEPKNNKKSTQQNVFFSGNAESYIRPRPDKEKWIDHRSSLQDSHTTDTYPKGEPGNSVHNREQDSTAPEDWKDEAQSTQKSEGMGQTRNPSEGHAYVRGAKRLSIPQKKNKFELLSQHLDSDPEEVNDKPNEDVRKLKKSLEIEPEDSRDSLAERLRRSQPGPSTTNDITELSGAEIRAITESASKNFIKRIVNPFILWENKDYSWVHAFKTDKIEVLKSPWNLLRVLFSGATTKGLDFLSRSQTLLRKQPNLDEKSEETKPLLQGLSIQEPESSKKEKNISGARFAALEKNKILRKSSNRIAKPAQEIKVEQRKGKTDISKAHSKTREQVSKPDGPGSSSSQFDISHKTGAYMEPSVEEKTSENGHYLKEMDSGSSKAGMSGETSQFEKKYAAVEPNLSPSDLQDFRLLGHTLRADNKGWDFSIGLELEGMSKRQLDVLKCNNPGLKRRAAWLQKEVGFPEGSRRFEAIQRQIRSMEIAEAWREIVAVDSNQRFKAELIEVDRILRLSEPFSTYFDARAMDFFEIRLLLHKHPKLDKILRRVVGTADVDSRMRNVTTLTSRWNPHSWLRKDDIVSIKLQALNLRLIVLIGDCLQFGRICMTNTCTPGTIRLDHTFDLLRSSWRNRKSLKVPWIDTPERAWLMMDPQRASLYNDRLKTLKGYLAEYHVPKDRLISLVDPNEKKLELPWNPWWNLGHILTWEEQGLDSFMMAKVGIKMRMKKGQKELLPEQNQILENLKNLTDDQREKIISWFHEEFNKIPQNEVQPMQWYSSFIASETLSDINTWYKARSSYLGNHPEGCFQIFLDI</sequence>
<reference evidence="1 2" key="3">
    <citation type="journal article" date="2022" name="Microbiol. Spectr.">
        <title>Folding features and dynamics of 3D genome architecture in plant fungal pathogens.</title>
        <authorList>
            <person name="Xia C."/>
        </authorList>
    </citation>
    <scope>NUCLEOTIDE SEQUENCE [LARGE SCALE GENOMIC DNA]</scope>
    <source>
        <strain evidence="1 2">93-210</strain>
    </source>
</reference>
<gene>
    <name evidence="1" type="ORF">MJO28_015543</name>
</gene>
<reference evidence="2" key="2">
    <citation type="journal article" date="2018" name="Mol. Plant Microbe Interact.">
        <title>Genome sequence resources for the wheat stripe rust pathogen (Puccinia striiformis f. sp. tritici) and the barley stripe rust pathogen (Puccinia striiformis f. sp. hordei).</title>
        <authorList>
            <person name="Xia C."/>
            <person name="Wang M."/>
            <person name="Yin C."/>
            <person name="Cornejo O.E."/>
            <person name="Hulbert S.H."/>
            <person name="Chen X."/>
        </authorList>
    </citation>
    <scope>NUCLEOTIDE SEQUENCE [LARGE SCALE GENOMIC DNA]</scope>
    <source>
        <strain evidence="2">93-210</strain>
    </source>
</reference>
<dbReference type="EMBL" id="CM045881">
    <property type="protein sequence ID" value="KAI7936644.1"/>
    <property type="molecule type" value="Genomic_DNA"/>
</dbReference>